<dbReference type="EMBL" id="JARK01001514">
    <property type="protein sequence ID" value="EYB93872.1"/>
    <property type="molecule type" value="Genomic_DNA"/>
</dbReference>
<evidence type="ECO:0000313" key="1">
    <source>
        <dbReference type="EMBL" id="EYB93872.1"/>
    </source>
</evidence>
<gene>
    <name evidence="1" type="primary">Acey_s0178.g684</name>
    <name evidence="1" type="ORF">Y032_0178g684</name>
</gene>
<sequence>MPDLNEIVVIQRDDEIKQWYCLRIMVCKPGEKNALCKEDSIRIWFPQSKKVVTHASVEGFISATFKVEKGEIVYIVDEGCILSFTYTHYLRHRFQNKPTAIREAMKKYPGFYLQPTVYHPRVSY</sequence>
<proteinExistence type="predicted"/>
<comment type="caution">
    <text evidence="1">The sequence shown here is derived from an EMBL/GenBank/DDBJ whole genome shotgun (WGS) entry which is preliminary data.</text>
</comment>
<name>A0A016SU14_9BILA</name>
<organism evidence="1 2">
    <name type="scientific">Ancylostoma ceylanicum</name>
    <dbReference type="NCBI Taxonomy" id="53326"/>
    <lineage>
        <taxon>Eukaryota</taxon>
        <taxon>Metazoa</taxon>
        <taxon>Ecdysozoa</taxon>
        <taxon>Nematoda</taxon>
        <taxon>Chromadorea</taxon>
        <taxon>Rhabditida</taxon>
        <taxon>Rhabditina</taxon>
        <taxon>Rhabditomorpha</taxon>
        <taxon>Strongyloidea</taxon>
        <taxon>Ancylostomatidae</taxon>
        <taxon>Ancylostomatinae</taxon>
        <taxon>Ancylostoma</taxon>
    </lineage>
</organism>
<dbReference type="OrthoDB" id="5871687at2759"/>
<evidence type="ECO:0000313" key="2">
    <source>
        <dbReference type="Proteomes" id="UP000024635"/>
    </source>
</evidence>
<dbReference type="AlphaFoldDB" id="A0A016SU14"/>
<protein>
    <submittedName>
        <fullName evidence="1">Uncharacterized protein</fullName>
    </submittedName>
</protein>
<reference evidence="2" key="1">
    <citation type="journal article" date="2015" name="Nat. Genet.">
        <title>The genome and transcriptome of the zoonotic hookworm Ancylostoma ceylanicum identify infection-specific gene families.</title>
        <authorList>
            <person name="Schwarz E.M."/>
            <person name="Hu Y."/>
            <person name="Antoshechkin I."/>
            <person name="Miller M.M."/>
            <person name="Sternberg P.W."/>
            <person name="Aroian R.V."/>
        </authorList>
    </citation>
    <scope>NUCLEOTIDE SEQUENCE</scope>
    <source>
        <strain evidence="2">HY135</strain>
    </source>
</reference>
<accession>A0A016SU14</accession>
<dbReference type="Proteomes" id="UP000024635">
    <property type="component" value="Unassembled WGS sequence"/>
</dbReference>
<keyword evidence="2" id="KW-1185">Reference proteome</keyword>